<dbReference type="Proteomes" id="UP001172687">
    <property type="component" value="Unassembled WGS sequence"/>
</dbReference>
<dbReference type="Gene3D" id="3.40.50.300">
    <property type="entry name" value="P-loop containing nucleotide triphosphate hydrolases"/>
    <property type="match status" value="2"/>
</dbReference>
<evidence type="ECO:0000256" key="3">
    <source>
        <dbReference type="ARBA" id="ARBA00023236"/>
    </source>
</evidence>
<evidence type="ECO:0000256" key="2">
    <source>
        <dbReference type="ARBA" id="ARBA00023204"/>
    </source>
</evidence>
<dbReference type="PANTHER" id="PTHR32182:SF0">
    <property type="entry name" value="DNA REPLICATION AND REPAIR PROTEIN RECF"/>
    <property type="match status" value="1"/>
</dbReference>
<organism evidence="4 5">
    <name type="scientific">Mycolicibacterium austroafricanum</name>
    <name type="common">Mycobacterium austroafricanum</name>
    <dbReference type="NCBI Taxonomy" id="39687"/>
    <lineage>
        <taxon>Bacteria</taxon>
        <taxon>Bacillati</taxon>
        <taxon>Actinomycetota</taxon>
        <taxon>Actinomycetes</taxon>
        <taxon>Mycobacteriales</taxon>
        <taxon>Mycobacteriaceae</taxon>
        <taxon>Mycolicibacterium</taxon>
    </lineage>
</organism>
<keyword evidence="1" id="KW-0227">DNA damage</keyword>
<keyword evidence="3" id="KW-0742">SOS response</keyword>
<reference evidence="4" key="1">
    <citation type="submission" date="2023-07" db="EMBL/GenBank/DDBJ databases">
        <title>Degradation of tert-butanol by M. austroafricanum TBA100.</title>
        <authorList>
            <person name="Helbich S."/>
            <person name="Vainshtein Y."/>
        </authorList>
    </citation>
    <scope>NUCLEOTIDE SEQUENCE</scope>
    <source>
        <strain evidence="4">TBA100</strain>
    </source>
</reference>
<name>A0ABT8H8M3_MYCAO</name>
<dbReference type="SUPFAM" id="SSF52540">
    <property type="entry name" value="P-loop containing nucleoside triphosphate hydrolases"/>
    <property type="match status" value="1"/>
</dbReference>
<sequence>MSADNATVAVSGPRLVSLEVRGFRAFGTEARTLRLDAPLVVVHAGNSQGKTSLAEAIEFLNSGLSSRRDMLGGSKAEYHDSLRNAHLPATDTDVYVAAVIRDAAGVTHEVRRELLCDFGQGTECDSRLLIDGVEADNLDQVGFPLADPPVRAPVLLQHTLRHVLSTEPKQRVGYFKALLSLTDLDRFRERVRAARGRVEAEQPGSALRQVGTLAGTPAAFTGDTIAALLKKPITAEAATTAVDNAFLDAGNVVLGRRGDADGFARIVDLDELSPVLAAALEDERERAFPLSAFTVSPTSDQLLTPPDLEPYRVALTGVDQHTAQHTAVFEAVLAIDEYATLSHPTDCPVCGIDDALTPDRLAALREHLRRTQSLTDTARSMTDVLADARRDLDQLAAAATRTAPTAARWSEEQLTLATDGLHDLGLDPTLAADAHARANDLTQAVTAVTTAAAAARGAVEHASDAIAGRHPVNDDDLNSGYEALAAALAHLKTVRTSYTETAMALRAAVDAATRDRTAPSGLREVADLLHHRAELIAEVVTEATRQQIIRRLNTADKALGTAAGAVLDTRFTQMSDTITKWWTTIRPDELVGFGGIKRRAGGTLFVNLVADLRIDMLSTPVTREALGVYSDSQLNALGLSIFLARTELLGACVVVLDDPIPGSDSDHRLTFVQDTLAELLNAGVQVIVTTFDGKLAEWAYASHGSSSNGLSYRLDLIDVIAGPESTQTADAFGQLMLEAQESLNSPTAKGRRLACTTLRSAAERLAKQIIATGQTHAGTAMSVADVKSKNLGDLLPRVLPLVVGGNAEQGHWKLFPKVLNPGSHDDDVPPSTELKQTAKNLRKIAKAHQNHWPGGLLQ</sequence>
<protein>
    <recommendedName>
        <fullName evidence="6">Rad50/SbcC-type AAA domain-containing protein</fullName>
    </recommendedName>
</protein>
<dbReference type="RefSeq" id="WP_301161247.1">
    <property type="nucleotide sequence ID" value="NZ_JAUHTC010000020.1"/>
</dbReference>
<keyword evidence="2" id="KW-0234">DNA repair</keyword>
<evidence type="ECO:0000256" key="1">
    <source>
        <dbReference type="ARBA" id="ARBA00022763"/>
    </source>
</evidence>
<gene>
    <name evidence="4" type="ORF">QYF68_04640</name>
</gene>
<evidence type="ECO:0008006" key="6">
    <source>
        <dbReference type="Google" id="ProtNLM"/>
    </source>
</evidence>
<evidence type="ECO:0000313" key="5">
    <source>
        <dbReference type="Proteomes" id="UP001172687"/>
    </source>
</evidence>
<dbReference type="EMBL" id="JAUHTC010000020">
    <property type="protein sequence ID" value="MDN4517111.1"/>
    <property type="molecule type" value="Genomic_DNA"/>
</dbReference>
<evidence type="ECO:0000313" key="4">
    <source>
        <dbReference type="EMBL" id="MDN4517111.1"/>
    </source>
</evidence>
<dbReference type="PANTHER" id="PTHR32182">
    <property type="entry name" value="DNA REPLICATION AND REPAIR PROTEIN RECF"/>
    <property type="match status" value="1"/>
</dbReference>
<dbReference type="InterPro" id="IPR027417">
    <property type="entry name" value="P-loop_NTPase"/>
</dbReference>
<accession>A0ABT8H8M3</accession>
<proteinExistence type="predicted"/>
<comment type="caution">
    <text evidence="4">The sequence shown here is derived from an EMBL/GenBank/DDBJ whole genome shotgun (WGS) entry which is preliminary data.</text>
</comment>
<keyword evidence="5" id="KW-1185">Reference proteome</keyword>